<dbReference type="InterPro" id="IPR036086">
    <property type="entry name" value="ParB/Sulfiredoxin_sf"/>
</dbReference>
<dbReference type="InterPro" id="IPR042075">
    <property type="entry name" value="KorB_DNA-db"/>
</dbReference>
<evidence type="ECO:0000313" key="4">
    <source>
        <dbReference type="EMBL" id="NEN07702.1"/>
    </source>
</evidence>
<dbReference type="GO" id="GO:0003677">
    <property type="term" value="F:DNA binding"/>
    <property type="evidence" value="ECO:0007669"/>
    <property type="project" value="InterPro"/>
</dbReference>
<evidence type="ECO:0000313" key="5">
    <source>
        <dbReference type="Proteomes" id="UP000474967"/>
    </source>
</evidence>
<feature type="region of interest" description="Disordered" evidence="2">
    <location>
        <begin position="446"/>
        <end position="469"/>
    </location>
</feature>
<dbReference type="GO" id="GO:0007059">
    <property type="term" value="P:chromosome segregation"/>
    <property type="evidence" value="ECO:0007669"/>
    <property type="project" value="TreeGrafter"/>
</dbReference>
<evidence type="ECO:0000256" key="1">
    <source>
        <dbReference type="ARBA" id="ARBA00006295"/>
    </source>
</evidence>
<name>A0A6L9Y1Y7_9MICO</name>
<dbReference type="SUPFAM" id="SSF109709">
    <property type="entry name" value="KorB DNA-binding domain-like"/>
    <property type="match status" value="1"/>
</dbReference>
<dbReference type="GO" id="GO:0005694">
    <property type="term" value="C:chromosome"/>
    <property type="evidence" value="ECO:0007669"/>
    <property type="project" value="TreeGrafter"/>
</dbReference>
<evidence type="ECO:0000259" key="3">
    <source>
        <dbReference type="SMART" id="SM00470"/>
    </source>
</evidence>
<dbReference type="PANTHER" id="PTHR33375:SF1">
    <property type="entry name" value="CHROMOSOME-PARTITIONING PROTEIN PARB-RELATED"/>
    <property type="match status" value="1"/>
</dbReference>
<comment type="caution">
    <text evidence="4">The sequence shown here is derived from an EMBL/GenBank/DDBJ whole genome shotgun (WGS) entry which is preliminary data.</text>
</comment>
<feature type="domain" description="ParB-like N-terminal" evidence="3">
    <location>
        <begin position="11"/>
        <end position="100"/>
    </location>
</feature>
<proteinExistence type="inferred from homology"/>
<dbReference type="InterPro" id="IPR003115">
    <property type="entry name" value="ParB_N"/>
</dbReference>
<dbReference type="SMART" id="SM00470">
    <property type="entry name" value="ParB"/>
    <property type="match status" value="1"/>
</dbReference>
<dbReference type="RefSeq" id="WP_163291196.1">
    <property type="nucleotide sequence ID" value="NZ_JAAGWY010000005.1"/>
</dbReference>
<dbReference type="NCBIfam" id="TIGR00180">
    <property type="entry name" value="parB_part"/>
    <property type="match status" value="1"/>
</dbReference>
<dbReference type="Proteomes" id="UP000474967">
    <property type="component" value="Unassembled WGS sequence"/>
</dbReference>
<keyword evidence="5" id="KW-1185">Reference proteome</keyword>
<accession>A0A6L9Y1Y7</accession>
<sequence length="469" mass="50721">MSDTTVTGTTEHLDPASLVIETNVRPSTPLTPAFVQSVRENGVLTPVLARRDSDGSIVVRAGQRRTLAAREAELSSIPVYIVDADDVATERIVQQLVENDQREALTDGDRATAFQQLVFEGLSVTAIARRTATKPREIKTALAVAENSSAATAIHEHALTLDQAAVLIEFEDNDDIKRDLIEVATHDPAQFTHAAQRARDEKVRLQIKSATEADLTGRGYTVLENDPGYYDTGYSCISDLLTAEGERVTVEHIENMEGRAARVRVYADGDAHITYFVSDPKAAGYHRYDAGGNTSGPMSDEQKAERRTLIANNKAWASAETVRREWVATLLSRKTLPKDVAVVIANGLTIHRQAVSAATRDGNPLAHVLLGIEQPGYAEPDKLAGSVEHTPAKAQQVSLAIVLGACESVTSKQSWRYPNRTDAAYLAQLAAWGYSLSEVEQIVTASQASAAQVDDSDDQPAAPVDDANE</sequence>
<evidence type="ECO:0000256" key="2">
    <source>
        <dbReference type="SAM" id="MobiDB-lite"/>
    </source>
</evidence>
<dbReference type="AlphaFoldDB" id="A0A6L9Y1Y7"/>
<dbReference type="EMBL" id="JAAGWY010000005">
    <property type="protein sequence ID" value="NEN07702.1"/>
    <property type="molecule type" value="Genomic_DNA"/>
</dbReference>
<dbReference type="PANTHER" id="PTHR33375">
    <property type="entry name" value="CHROMOSOME-PARTITIONING PROTEIN PARB-RELATED"/>
    <property type="match status" value="1"/>
</dbReference>
<protein>
    <submittedName>
        <fullName evidence="4">ParB/RepB/Spo0J family partition protein</fullName>
    </submittedName>
</protein>
<dbReference type="Pfam" id="PF02195">
    <property type="entry name" value="ParB_N"/>
    <property type="match status" value="1"/>
</dbReference>
<dbReference type="InterPro" id="IPR004437">
    <property type="entry name" value="ParB/RepB/Spo0J"/>
</dbReference>
<organism evidence="4 5">
    <name type="scientific">Leifsonia tongyongensis</name>
    <dbReference type="NCBI Taxonomy" id="1268043"/>
    <lineage>
        <taxon>Bacteria</taxon>
        <taxon>Bacillati</taxon>
        <taxon>Actinomycetota</taxon>
        <taxon>Actinomycetes</taxon>
        <taxon>Micrococcales</taxon>
        <taxon>Microbacteriaceae</taxon>
        <taxon>Leifsonia</taxon>
    </lineage>
</organism>
<gene>
    <name evidence="4" type="ORF">G3T36_17740</name>
</gene>
<dbReference type="SUPFAM" id="SSF110849">
    <property type="entry name" value="ParB/Sulfiredoxin"/>
    <property type="match status" value="1"/>
</dbReference>
<reference evidence="4 5" key="1">
    <citation type="journal article" date="2014" name="J. Microbiol.">
        <title>Diaminobutyricibacter tongyongensis gen. nov., sp. nov. and Homoserinibacter gongjuensis gen. nov., sp. nov. belong to the family Microbacteriaceae.</title>
        <authorList>
            <person name="Kim S.J."/>
            <person name="Ahn J.H."/>
            <person name="Weon H.Y."/>
            <person name="Hamada M."/>
            <person name="Suzuki K."/>
            <person name="Kwon S.W."/>
        </authorList>
    </citation>
    <scope>NUCLEOTIDE SEQUENCE [LARGE SCALE GENOMIC DNA]</scope>
    <source>
        <strain evidence="4 5">NBRC 108724</strain>
    </source>
</reference>
<dbReference type="Gene3D" id="3.90.1530.10">
    <property type="entry name" value="Conserved hypothetical protein from pyrococcus furiosus pfu- 392566-001, ParB domain"/>
    <property type="match status" value="1"/>
</dbReference>
<dbReference type="Gene3D" id="1.10.10.730">
    <property type="entry name" value="KorB DNA-binding domain"/>
    <property type="match status" value="1"/>
</dbReference>
<comment type="similarity">
    <text evidence="1">Belongs to the ParB family.</text>
</comment>
<dbReference type="InterPro" id="IPR050336">
    <property type="entry name" value="Chromosome_partition/occlusion"/>
</dbReference>